<evidence type="ECO:0000313" key="1">
    <source>
        <dbReference type="EMBL" id="RKR82996.1"/>
    </source>
</evidence>
<proteinExistence type="predicted"/>
<name>A0A495J1Z3_9SPHI</name>
<evidence type="ECO:0008006" key="3">
    <source>
        <dbReference type="Google" id="ProtNLM"/>
    </source>
</evidence>
<dbReference type="OrthoDB" id="677818at2"/>
<dbReference type="EMBL" id="RBKU01000001">
    <property type="protein sequence ID" value="RKR82996.1"/>
    <property type="molecule type" value="Genomic_DNA"/>
</dbReference>
<gene>
    <name evidence="1" type="ORF">BDD43_3196</name>
</gene>
<dbReference type="SUPFAM" id="SSF52172">
    <property type="entry name" value="CheY-like"/>
    <property type="match status" value="1"/>
</dbReference>
<accession>A0A495J1Z3</accession>
<sequence>MDTAKILVIGNHPEIMQIILRLINNKPEWNGTGAFTCDEAIAMLTEQPFQMVLMGAGIREEENNRLCKFVSTNMPNIPVVQHYGGGSGLLFAEIYEALAPK</sequence>
<protein>
    <recommendedName>
        <fullName evidence="3">Response regulator receiver domain-containing protein</fullName>
    </recommendedName>
</protein>
<reference evidence="1 2" key="1">
    <citation type="submission" date="2018-10" db="EMBL/GenBank/DDBJ databases">
        <title>Genomic Encyclopedia of Archaeal and Bacterial Type Strains, Phase II (KMG-II): from individual species to whole genera.</title>
        <authorList>
            <person name="Goeker M."/>
        </authorList>
    </citation>
    <scope>NUCLEOTIDE SEQUENCE [LARGE SCALE GENOMIC DNA]</scope>
    <source>
        <strain evidence="1 2">DSM 18602</strain>
    </source>
</reference>
<dbReference type="Proteomes" id="UP000268007">
    <property type="component" value="Unassembled WGS sequence"/>
</dbReference>
<dbReference type="RefSeq" id="WP_121198537.1">
    <property type="nucleotide sequence ID" value="NZ_RBKU01000001.1"/>
</dbReference>
<dbReference type="AlphaFoldDB" id="A0A495J1Z3"/>
<dbReference type="Gene3D" id="3.40.50.2300">
    <property type="match status" value="1"/>
</dbReference>
<organism evidence="1 2">
    <name type="scientific">Mucilaginibacter gracilis</name>
    <dbReference type="NCBI Taxonomy" id="423350"/>
    <lineage>
        <taxon>Bacteria</taxon>
        <taxon>Pseudomonadati</taxon>
        <taxon>Bacteroidota</taxon>
        <taxon>Sphingobacteriia</taxon>
        <taxon>Sphingobacteriales</taxon>
        <taxon>Sphingobacteriaceae</taxon>
        <taxon>Mucilaginibacter</taxon>
    </lineage>
</organism>
<dbReference type="InterPro" id="IPR011006">
    <property type="entry name" value="CheY-like_superfamily"/>
</dbReference>
<comment type="caution">
    <text evidence="1">The sequence shown here is derived from an EMBL/GenBank/DDBJ whole genome shotgun (WGS) entry which is preliminary data.</text>
</comment>
<evidence type="ECO:0000313" key="2">
    <source>
        <dbReference type="Proteomes" id="UP000268007"/>
    </source>
</evidence>
<keyword evidence="2" id="KW-1185">Reference proteome</keyword>